<dbReference type="Gene3D" id="1.50.10.100">
    <property type="entry name" value="Chondroitin AC/alginate lyase"/>
    <property type="match status" value="1"/>
</dbReference>
<dbReference type="InterPro" id="IPR008929">
    <property type="entry name" value="Chondroitin_lyas"/>
</dbReference>
<reference evidence="1 2" key="1">
    <citation type="journal article" date="2024" name="Front Chem Biol">
        <title>Unveiling the potential of Daldinia eschscholtzii MFLUCC 19-0629 through bioactivity and bioinformatics studies for enhanced sustainable agriculture production.</title>
        <authorList>
            <person name="Brooks S."/>
            <person name="Weaver J.A."/>
            <person name="Klomchit A."/>
            <person name="Alharthi S.A."/>
            <person name="Onlamun T."/>
            <person name="Nurani R."/>
            <person name="Vong T.K."/>
            <person name="Alberti F."/>
            <person name="Greco C."/>
        </authorList>
    </citation>
    <scope>NUCLEOTIDE SEQUENCE [LARGE SCALE GENOMIC DNA]</scope>
    <source>
        <strain evidence="1">MFLUCC 19-0629</strain>
    </source>
</reference>
<dbReference type="Proteomes" id="UP001369815">
    <property type="component" value="Unassembled WGS sequence"/>
</dbReference>
<comment type="caution">
    <text evidence="1">The sequence shown here is derived from an EMBL/GenBank/DDBJ whole genome shotgun (WGS) entry which is preliminary data.</text>
</comment>
<evidence type="ECO:0000313" key="2">
    <source>
        <dbReference type="Proteomes" id="UP001369815"/>
    </source>
</evidence>
<gene>
    <name evidence="1" type="ORF">Daesc_009818</name>
</gene>
<evidence type="ECO:0000313" key="1">
    <source>
        <dbReference type="EMBL" id="KAK6948054.1"/>
    </source>
</evidence>
<accession>A0AAX6M6M6</accession>
<proteinExistence type="predicted"/>
<name>A0AAX6M6M6_9PEZI</name>
<dbReference type="AlphaFoldDB" id="A0AAX6M6M6"/>
<keyword evidence="2" id="KW-1185">Reference proteome</keyword>
<dbReference type="SUPFAM" id="SSF48230">
    <property type="entry name" value="Chondroitin AC/alginate lyase"/>
    <property type="match status" value="1"/>
</dbReference>
<protein>
    <recommendedName>
        <fullName evidence="3">Alginate lyase domain-containing protein</fullName>
    </recommendedName>
</protein>
<organism evidence="1 2">
    <name type="scientific">Daldinia eschscholtzii</name>
    <dbReference type="NCBI Taxonomy" id="292717"/>
    <lineage>
        <taxon>Eukaryota</taxon>
        <taxon>Fungi</taxon>
        <taxon>Dikarya</taxon>
        <taxon>Ascomycota</taxon>
        <taxon>Pezizomycotina</taxon>
        <taxon>Sordariomycetes</taxon>
        <taxon>Xylariomycetidae</taxon>
        <taxon>Xylariales</taxon>
        <taxon>Hypoxylaceae</taxon>
        <taxon>Daldinia</taxon>
    </lineage>
</organism>
<sequence>MKTRIGHFVHPGIWHTHDDLERMRIGVKTEEEPYSSAFLKFSADTYSASNVRIPTKTAQALSSYTTQGPKKIICRGACSNYTTFSNDARAAWQNSIMWYITRDQRHWDKATTILDAWGSNLTDVIGTDTSLLVALEGDLFVNAAEIMRWEGGWVEKGAKPSGTSGFSNQLYWLFARQSIIIGQANYGLASIKALLSFAVYLDDVAMYNYALNAYQNDLCAGVLGNWDTETGQGAETGRDQGHATTALGWAAEAARVVQSQGYDVYSLYGNLILKGAEYTARYNLGYEVPYDPKFYRCEAILVNGPWSAPSSISRGVASGPHVWDVSFSQQPPVL</sequence>
<dbReference type="EMBL" id="JBANMG010000010">
    <property type="protein sequence ID" value="KAK6948054.1"/>
    <property type="molecule type" value="Genomic_DNA"/>
</dbReference>
<evidence type="ECO:0008006" key="3">
    <source>
        <dbReference type="Google" id="ProtNLM"/>
    </source>
</evidence>